<dbReference type="Gene3D" id="6.10.250.2410">
    <property type="match status" value="1"/>
</dbReference>
<dbReference type="OrthoDB" id="9811016at2"/>
<dbReference type="KEGG" id="fng:JM64_00620"/>
<dbReference type="EMBL" id="CP011393">
    <property type="protein sequence ID" value="ANE40692.1"/>
    <property type="molecule type" value="Genomic_DNA"/>
</dbReference>
<proteinExistence type="predicted"/>
<dbReference type="Pfam" id="PF02616">
    <property type="entry name" value="SMC_ScpA"/>
    <property type="match status" value="1"/>
</dbReference>
<evidence type="ECO:0000313" key="3">
    <source>
        <dbReference type="EMBL" id="HGQ77756.1"/>
    </source>
</evidence>
<evidence type="ECO:0000313" key="2">
    <source>
        <dbReference type="EMBL" id="ANE40692.1"/>
    </source>
</evidence>
<dbReference type="AlphaFoldDB" id="A0A172T190"/>
<accession>A0A172T190</accession>
<evidence type="ECO:0000256" key="1">
    <source>
        <dbReference type="ARBA" id="ARBA00044777"/>
    </source>
</evidence>
<dbReference type="EMBL" id="DTBH01000155">
    <property type="protein sequence ID" value="HGQ77756.1"/>
    <property type="molecule type" value="Genomic_DNA"/>
</dbReference>
<evidence type="ECO:0000313" key="4">
    <source>
        <dbReference type="EMBL" id="HGU41943.1"/>
    </source>
</evidence>
<dbReference type="EMBL" id="DSZT01000104">
    <property type="protein sequence ID" value="HGU41943.1"/>
    <property type="molecule type" value="Genomic_DNA"/>
</dbReference>
<reference evidence="2 5" key="1">
    <citation type="submission" date="2014-08" db="EMBL/GenBank/DDBJ databases">
        <title>Fervidobacterium pennivorans DYC genome.</title>
        <authorList>
            <person name="Wushke S."/>
        </authorList>
    </citation>
    <scope>NUCLEOTIDE SEQUENCE [LARGE SCALE GENOMIC DNA]</scope>
    <source>
        <strain evidence="2 5">DYC</strain>
    </source>
</reference>
<organism evidence="2 5">
    <name type="scientific">Fervidobacterium pennivorans</name>
    <dbReference type="NCBI Taxonomy" id="93466"/>
    <lineage>
        <taxon>Bacteria</taxon>
        <taxon>Thermotogati</taxon>
        <taxon>Thermotogota</taxon>
        <taxon>Thermotogae</taxon>
        <taxon>Thermotogales</taxon>
        <taxon>Fervidobacteriaceae</taxon>
        <taxon>Fervidobacterium</taxon>
    </lineage>
</organism>
<dbReference type="PANTHER" id="PTHR33969">
    <property type="entry name" value="SEGREGATION AND CONDENSATION PROTEIN A"/>
    <property type="match status" value="1"/>
</dbReference>
<protein>
    <recommendedName>
        <fullName evidence="1">Segregation and condensation protein A</fullName>
    </recommendedName>
</protein>
<dbReference type="InterPro" id="IPR003768">
    <property type="entry name" value="ScpA"/>
</dbReference>
<dbReference type="PATRIC" id="fig|93466.3.peg.123"/>
<gene>
    <name evidence="4" type="ORF">ENT72_03340</name>
    <name evidence="3" type="ORF">ENU12_07655</name>
    <name evidence="2" type="ORF">JM64_00620</name>
</gene>
<name>A0A172T190_FERPE</name>
<evidence type="ECO:0000313" key="5">
    <source>
        <dbReference type="Proteomes" id="UP000077096"/>
    </source>
</evidence>
<sequence>MELLFKLEQLEFEGPLDLLLYLVQKKKIDIRQLSISQLADEFLYYVNQMEELNLNVTSEFIATAAYLLELKSKSLLPMSEKEKKEYEYKRELLIRRIEEYARLKELTEQIMNKSSADQYPVKVPYTFPKVDEKKLVKIVKAALQEVEVKQKVYIIKKENYSLERIMEKIEEKYDVVNLFDLLRDSSSKYEIIVKFLAVLELIRFEKYTMDDDFVLRKVVRQDVANVPE</sequence>
<reference evidence="3" key="2">
    <citation type="journal article" date="2020" name="mSystems">
        <title>Genome- and Community-Level Interaction Insights into Carbon Utilization and Element Cycling Functions of Hydrothermarchaeota in Hydrothermal Sediment.</title>
        <authorList>
            <person name="Zhou Z."/>
            <person name="Liu Y."/>
            <person name="Xu W."/>
            <person name="Pan J."/>
            <person name="Luo Z.H."/>
            <person name="Li M."/>
        </authorList>
    </citation>
    <scope>NUCLEOTIDE SEQUENCE [LARGE SCALE GENOMIC DNA]</scope>
    <source>
        <strain evidence="4">SpSt-604</strain>
        <strain evidence="3">SpSt-640</strain>
    </source>
</reference>
<dbReference type="PANTHER" id="PTHR33969:SF2">
    <property type="entry name" value="SEGREGATION AND CONDENSATION PROTEIN A"/>
    <property type="match status" value="1"/>
</dbReference>
<dbReference type="Proteomes" id="UP000077096">
    <property type="component" value="Chromosome"/>
</dbReference>